<evidence type="ECO:0000313" key="2">
    <source>
        <dbReference type="Proteomes" id="UP001140949"/>
    </source>
</evidence>
<gene>
    <name evidence="1" type="ORF">M6B38_221790</name>
</gene>
<dbReference type="PANTHER" id="PTHR34945">
    <property type="entry name" value="2-OXOGLUTARATE (2OG) AND FE(II)-DEPENDENT OXYGENASE SUPERFAMILY PROTEIN"/>
    <property type="match status" value="1"/>
</dbReference>
<proteinExistence type="predicted"/>
<dbReference type="SUPFAM" id="SSF51197">
    <property type="entry name" value="Clavaminate synthase-like"/>
    <property type="match status" value="1"/>
</dbReference>
<protein>
    <submittedName>
        <fullName evidence="1">Uncharacterized protein</fullName>
    </submittedName>
</protein>
<dbReference type="PANTHER" id="PTHR34945:SF4">
    <property type="entry name" value="2-OXOGLUTARATE (2OG) AND FE(II)-DEPENDENT OXYGENASE SUPERFAMILY PROTEIN"/>
    <property type="match status" value="1"/>
</dbReference>
<comment type="caution">
    <text evidence="1">The sequence shown here is derived from an EMBL/GenBank/DDBJ whole genome shotgun (WGS) entry which is preliminary data.</text>
</comment>
<reference evidence="1" key="2">
    <citation type="submission" date="2023-04" db="EMBL/GenBank/DDBJ databases">
        <authorList>
            <person name="Bruccoleri R.E."/>
            <person name="Oakeley E.J."/>
            <person name="Faust A.-M."/>
            <person name="Dessus-Babus S."/>
            <person name="Altorfer M."/>
            <person name="Burckhardt D."/>
            <person name="Oertli M."/>
            <person name="Naumann U."/>
            <person name="Petersen F."/>
            <person name="Wong J."/>
        </authorList>
    </citation>
    <scope>NUCLEOTIDE SEQUENCE</scope>
    <source>
        <strain evidence="1">GSM-AAB239-AS_SAM_17_03QT</strain>
        <tissue evidence="1">Leaf</tissue>
    </source>
</reference>
<keyword evidence="2" id="KW-1185">Reference proteome</keyword>
<dbReference type="EMBL" id="JANAVB010041305">
    <property type="protein sequence ID" value="KAJ6796362.1"/>
    <property type="molecule type" value="Genomic_DNA"/>
</dbReference>
<organism evidence="1 2">
    <name type="scientific">Iris pallida</name>
    <name type="common">Sweet iris</name>
    <dbReference type="NCBI Taxonomy" id="29817"/>
    <lineage>
        <taxon>Eukaryota</taxon>
        <taxon>Viridiplantae</taxon>
        <taxon>Streptophyta</taxon>
        <taxon>Embryophyta</taxon>
        <taxon>Tracheophyta</taxon>
        <taxon>Spermatophyta</taxon>
        <taxon>Magnoliopsida</taxon>
        <taxon>Liliopsida</taxon>
        <taxon>Asparagales</taxon>
        <taxon>Iridaceae</taxon>
        <taxon>Iridoideae</taxon>
        <taxon>Irideae</taxon>
        <taxon>Iris</taxon>
    </lineage>
</organism>
<reference evidence="1" key="1">
    <citation type="journal article" date="2023" name="GigaByte">
        <title>Genome assembly of the bearded iris, Iris pallida Lam.</title>
        <authorList>
            <person name="Bruccoleri R.E."/>
            <person name="Oakeley E.J."/>
            <person name="Faust A.M.E."/>
            <person name="Altorfer M."/>
            <person name="Dessus-Babus S."/>
            <person name="Burckhardt D."/>
            <person name="Oertli M."/>
            <person name="Naumann U."/>
            <person name="Petersen F."/>
            <person name="Wong J."/>
        </authorList>
    </citation>
    <scope>NUCLEOTIDE SEQUENCE</scope>
    <source>
        <strain evidence="1">GSM-AAB239-AS_SAM_17_03QT</strain>
    </source>
</reference>
<dbReference type="Proteomes" id="UP001140949">
    <property type="component" value="Unassembled WGS sequence"/>
</dbReference>
<dbReference type="AlphaFoldDB" id="A0AAX6DX46"/>
<name>A0AAX6DX46_IRIPA</name>
<accession>A0AAX6DX46</accession>
<sequence length="337" mass="37572">MHENVVTIINQIFLLPLSLNTQSHQSSFPMSAPVARVRRTAHAPPPSPVASAATNPSFLADRFPPKPPFKVINFPSLVAGEEIALRRMMASASEVGAFVVDGWDLLLPEDVRSTIDAGRGVFDVEEERRVEGFWRGDEFRWDRNIGVMAEVVLEGALTEEGYRIFSEKMETVVSRLEIMADTITKILAKNVRHESLSTEFHQQSVLCLRKHDNSDNNYQHFDGDATKGHEGHILCLLTGDSHNLNVHLLESSTSFTLPAGFILVTIGKPFQEWCNGELKAYYGEIALESSKHEPPPVSLEFVFSPPVLCREPDHGTISLMDQLLAMLAFALLCKLCY</sequence>
<evidence type="ECO:0000313" key="1">
    <source>
        <dbReference type="EMBL" id="KAJ6796362.1"/>
    </source>
</evidence>